<organism evidence="2 3">
    <name type="scientific">Candidatus Nitrohelix vancouverensis</name>
    <dbReference type="NCBI Taxonomy" id="2705534"/>
    <lineage>
        <taxon>Bacteria</taxon>
        <taxon>Pseudomonadati</taxon>
        <taxon>Nitrospinota/Tectimicrobiota group</taxon>
        <taxon>Nitrospinota</taxon>
        <taxon>Nitrospinia</taxon>
        <taxon>Nitrospinales</taxon>
        <taxon>Nitrospinaceae</taxon>
        <taxon>Candidatus Nitrohelix</taxon>
    </lineage>
</organism>
<reference evidence="3" key="1">
    <citation type="submission" date="2020-02" db="EMBL/GenBank/DDBJ databases">
        <title>Genomic and physiological characterization of two novel Nitrospinaceae genera.</title>
        <authorList>
            <person name="Mueller A.J."/>
            <person name="Jung M.-Y."/>
            <person name="Strachan C.R."/>
            <person name="Herbold C.W."/>
            <person name="Kirkegaard R.H."/>
            <person name="Daims H."/>
        </authorList>
    </citation>
    <scope>NUCLEOTIDE SEQUENCE [LARGE SCALE GENOMIC DNA]</scope>
</reference>
<accession>A0A7T0G419</accession>
<proteinExistence type="predicted"/>
<name>A0A7T0G419_9BACT</name>
<dbReference type="Proteomes" id="UP000594464">
    <property type="component" value="Chromosome"/>
</dbReference>
<evidence type="ECO:0000313" key="3">
    <source>
        <dbReference type="Proteomes" id="UP000594464"/>
    </source>
</evidence>
<dbReference type="AlphaFoldDB" id="A0A7T0G419"/>
<protein>
    <submittedName>
        <fullName evidence="2">DUF1566 domain-containing protein</fullName>
    </submittedName>
</protein>
<dbReference type="EMBL" id="CP048620">
    <property type="protein sequence ID" value="QPJ65913.1"/>
    <property type="molecule type" value="Genomic_DNA"/>
</dbReference>
<dbReference type="InterPro" id="IPR011460">
    <property type="entry name" value="Lcl_C"/>
</dbReference>
<dbReference type="KEGG" id="nva:G3M78_11125"/>
<evidence type="ECO:0000259" key="1">
    <source>
        <dbReference type="Pfam" id="PF07603"/>
    </source>
</evidence>
<gene>
    <name evidence="2" type="ORF">G3M78_11125</name>
</gene>
<dbReference type="Pfam" id="PF07603">
    <property type="entry name" value="Lcl_C"/>
    <property type="match status" value="1"/>
</dbReference>
<feature type="domain" description="Lcl C-terminal" evidence="1">
    <location>
        <begin position="13"/>
        <end position="136"/>
    </location>
</feature>
<evidence type="ECO:0000313" key="2">
    <source>
        <dbReference type="EMBL" id="QPJ65913.1"/>
    </source>
</evidence>
<sequence length="140" mass="16084">MSDSPRFTDNGDGTITDNNSGLVWCSQDSWHLAHDWLDFQESLAFVDEMNKKDLMGFHDWRIAEREEIEALYVPESINLARSKEEIHIDPLFAPQGGNGSWCLPFDQRAAFYFSYASGISQFFDQDFSQGYVRLVRLCGD</sequence>